<keyword evidence="2" id="KW-0472">Membrane</keyword>
<keyword evidence="2" id="KW-1133">Transmembrane helix</keyword>
<feature type="transmembrane region" description="Helical" evidence="2">
    <location>
        <begin position="33"/>
        <end position="54"/>
    </location>
</feature>
<proteinExistence type="predicted"/>
<organism evidence="3 4">
    <name type="scientific">Kitasatospora acidiphila</name>
    <dbReference type="NCBI Taxonomy" id="2567942"/>
    <lineage>
        <taxon>Bacteria</taxon>
        <taxon>Bacillati</taxon>
        <taxon>Actinomycetota</taxon>
        <taxon>Actinomycetes</taxon>
        <taxon>Kitasatosporales</taxon>
        <taxon>Streptomycetaceae</taxon>
        <taxon>Kitasatospora</taxon>
    </lineage>
</organism>
<sequence length="87" mass="9273">MSTQVQSPQDGHAAPESVPESVRESNAGPDHRWLDLIALMSILAVCTSVCLLAGTEALQAVIGAAGILFAAWRTPRRLGQGHNRGRR</sequence>
<evidence type="ECO:0000256" key="2">
    <source>
        <dbReference type="SAM" id="Phobius"/>
    </source>
</evidence>
<reference evidence="3 4" key="1">
    <citation type="submission" date="2019-06" db="EMBL/GenBank/DDBJ databases">
        <title>Description of Kitasatospora acidophila sp. nov. isolated from pine grove soil, and reclassification of Streptomyces novaecaesareae to Kitasatospora novaeceasareae comb. nov.</title>
        <authorList>
            <person name="Kim M.J."/>
        </authorList>
    </citation>
    <scope>NUCLEOTIDE SEQUENCE [LARGE SCALE GENOMIC DNA]</scope>
    <source>
        <strain evidence="3 4">MMS16-CNU292</strain>
    </source>
</reference>
<keyword evidence="4" id="KW-1185">Reference proteome</keyword>
<dbReference type="OrthoDB" id="9975789at2"/>
<name>A0A540W0M9_9ACTN</name>
<evidence type="ECO:0000313" key="3">
    <source>
        <dbReference type="EMBL" id="TQF02579.1"/>
    </source>
</evidence>
<dbReference type="Proteomes" id="UP000319103">
    <property type="component" value="Unassembled WGS sequence"/>
</dbReference>
<evidence type="ECO:0000256" key="1">
    <source>
        <dbReference type="SAM" id="MobiDB-lite"/>
    </source>
</evidence>
<accession>A0A540W0M9</accession>
<evidence type="ECO:0000313" key="4">
    <source>
        <dbReference type="Proteomes" id="UP000319103"/>
    </source>
</evidence>
<gene>
    <name evidence="3" type="ORF">E6W39_10285</name>
</gene>
<feature type="region of interest" description="Disordered" evidence="1">
    <location>
        <begin position="1"/>
        <end position="26"/>
    </location>
</feature>
<dbReference type="EMBL" id="VIGB01000003">
    <property type="protein sequence ID" value="TQF02579.1"/>
    <property type="molecule type" value="Genomic_DNA"/>
</dbReference>
<keyword evidence="2" id="KW-0812">Transmembrane</keyword>
<protein>
    <submittedName>
        <fullName evidence="3">Uncharacterized protein</fullName>
    </submittedName>
</protein>
<comment type="caution">
    <text evidence="3">The sequence shown here is derived from an EMBL/GenBank/DDBJ whole genome shotgun (WGS) entry which is preliminary data.</text>
</comment>
<dbReference type="AlphaFoldDB" id="A0A540W0M9"/>
<dbReference type="RefSeq" id="WP_141633270.1">
    <property type="nucleotide sequence ID" value="NZ_VIGB01000003.1"/>
</dbReference>